<gene>
    <name evidence="2" type="ORF">H3H32_23290</name>
</gene>
<dbReference type="KEGG" id="sfol:H3H32_23290"/>
<dbReference type="RefSeq" id="WP_182458000.1">
    <property type="nucleotide sequence ID" value="NZ_CP059732.1"/>
</dbReference>
<dbReference type="EMBL" id="CP059732">
    <property type="protein sequence ID" value="QMW00887.1"/>
    <property type="molecule type" value="Genomic_DNA"/>
</dbReference>
<feature type="domain" description="Pyrroline-5-carboxylate reductase catalytic N-terminal" evidence="1">
    <location>
        <begin position="4"/>
        <end position="98"/>
    </location>
</feature>
<evidence type="ECO:0000313" key="2">
    <source>
        <dbReference type="EMBL" id="QMW00887.1"/>
    </source>
</evidence>
<evidence type="ECO:0000313" key="3">
    <source>
        <dbReference type="Proteomes" id="UP000515369"/>
    </source>
</evidence>
<organism evidence="2 3">
    <name type="scientific">Spirosoma foliorum</name>
    <dbReference type="NCBI Taxonomy" id="2710596"/>
    <lineage>
        <taxon>Bacteria</taxon>
        <taxon>Pseudomonadati</taxon>
        <taxon>Bacteroidota</taxon>
        <taxon>Cytophagia</taxon>
        <taxon>Cytophagales</taxon>
        <taxon>Cytophagaceae</taxon>
        <taxon>Spirosoma</taxon>
    </lineage>
</organism>
<dbReference type="Pfam" id="PF03807">
    <property type="entry name" value="F420_oxidored"/>
    <property type="match status" value="1"/>
</dbReference>
<dbReference type="InterPro" id="IPR036291">
    <property type="entry name" value="NAD(P)-bd_dom_sf"/>
</dbReference>
<dbReference type="Gene3D" id="3.40.50.720">
    <property type="entry name" value="NAD(P)-binding Rossmann-like Domain"/>
    <property type="match status" value="1"/>
</dbReference>
<dbReference type="SUPFAM" id="SSF51735">
    <property type="entry name" value="NAD(P)-binding Rossmann-fold domains"/>
    <property type="match status" value="1"/>
</dbReference>
<dbReference type="AlphaFoldDB" id="A0A7G5GPU5"/>
<reference evidence="2 3" key="1">
    <citation type="submission" date="2020-07" db="EMBL/GenBank/DDBJ databases">
        <title>Spirosoma foliorum sp. nov., isolated from the leaves on the Nejang mountain Korea, Republic of.</title>
        <authorList>
            <person name="Ho H."/>
            <person name="Lee Y.-J."/>
            <person name="Nurcahyanto D.-A."/>
            <person name="Kim S.-G."/>
        </authorList>
    </citation>
    <scope>NUCLEOTIDE SEQUENCE [LARGE SCALE GENOMIC DNA]</scope>
    <source>
        <strain evidence="2 3">PL0136</strain>
    </source>
</reference>
<name>A0A7G5GPU5_9BACT</name>
<sequence length="181" mass="19910">MKSTIAFIGSGNLGTELATRLVNSAYRLLIFDQHLAKSQLLVNQLLTVTPTAEVEAIDCPTNASWEADIIVLAVPELSKKEVADRIRDVAVCKIVISLYTPLHDEESRHFESTAIYVGEELQQRLPNSKVVNVIIMGEERTDAFLISTHPEALITVSTLIQNAGLNPIVAEDWSVDSTKIL</sequence>
<evidence type="ECO:0000259" key="1">
    <source>
        <dbReference type="Pfam" id="PF03807"/>
    </source>
</evidence>
<proteinExistence type="predicted"/>
<dbReference type="InterPro" id="IPR028939">
    <property type="entry name" value="P5C_Rdtase_cat_N"/>
</dbReference>
<dbReference type="Proteomes" id="UP000515369">
    <property type="component" value="Chromosome"/>
</dbReference>
<protein>
    <submittedName>
        <fullName evidence="2">NAD(P)-binding domain-containing protein</fullName>
    </submittedName>
</protein>
<accession>A0A7G5GPU5</accession>
<keyword evidence="3" id="KW-1185">Reference proteome</keyword>